<dbReference type="RefSeq" id="XP_012333755.1">
    <property type="nucleotide sequence ID" value="XM_012478332.1"/>
</dbReference>
<evidence type="ECO:0000313" key="2">
    <source>
        <dbReference type="EMBL" id="KJP89726.1"/>
    </source>
</evidence>
<evidence type="ECO:0000313" key="3">
    <source>
        <dbReference type="Proteomes" id="UP000054561"/>
    </source>
</evidence>
<keyword evidence="1" id="KW-0472">Membrane</keyword>
<dbReference type="OMA" id="DHFTIPY"/>
<name>A0A0D9QU37_PLAFR</name>
<proteinExistence type="predicted"/>
<gene>
    <name evidence="2" type="ORF">AK88_00686</name>
</gene>
<dbReference type="OrthoDB" id="373661at2759"/>
<dbReference type="Proteomes" id="UP000054561">
    <property type="component" value="Unassembled WGS sequence"/>
</dbReference>
<dbReference type="VEuPathDB" id="PlasmoDB:AK88_00686"/>
<sequence>MTSAPGLGFANLTLMLDLPQLPAIFFVNVRKNFQVLMNEIKLNTVESEEIFYPHNRINLQNSQEEKMIGGLSVSITLIGLASLVKSGHSVYLLLSAFKLENDNIDHFTIPYMLVAQIVLCALVTMYGGSRLFLNFKHIKESDPTKFDNFEWDKNHARKSYRPCFNRKFFIKSYAKDFLLKSI</sequence>
<feature type="transmembrane region" description="Helical" evidence="1">
    <location>
        <begin position="68"/>
        <end position="88"/>
    </location>
</feature>
<dbReference type="EMBL" id="KQ001649">
    <property type="protein sequence ID" value="KJP89726.1"/>
    <property type="molecule type" value="Genomic_DNA"/>
</dbReference>
<feature type="transmembrane region" description="Helical" evidence="1">
    <location>
        <begin position="6"/>
        <end position="27"/>
    </location>
</feature>
<dbReference type="AlphaFoldDB" id="A0A0D9QU37"/>
<evidence type="ECO:0000256" key="1">
    <source>
        <dbReference type="SAM" id="Phobius"/>
    </source>
</evidence>
<dbReference type="GeneID" id="24266000"/>
<reference evidence="2 3" key="1">
    <citation type="submission" date="2014-03" db="EMBL/GenBank/DDBJ databases">
        <title>The Genome Sequence of Plasmodium fragile nilgiri.</title>
        <authorList>
            <consortium name="The Broad Institute Genomics Platform"/>
            <consortium name="The Broad Institute Genome Sequencing Center for Infectious Disease"/>
            <person name="Neafsey D."/>
            <person name="Duraisingh M."/>
            <person name="Young S.K."/>
            <person name="Zeng Q."/>
            <person name="Gargeya S."/>
            <person name="Abouelleil A."/>
            <person name="Alvarado L."/>
            <person name="Chapman S.B."/>
            <person name="Gainer-Dewar J."/>
            <person name="Goldberg J."/>
            <person name="Griggs A."/>
            <person name="Gujja S."/>
            <person name="Hansen M."/>
            <person name="Howarth C."/>
            <person name="Imamovic A."/>
            <person name="Larimer J."/>
            <person name="Pearson M."/>
            <person name="Poon T.W."/>
            <person name="Priest M."/>
            <person name="Roberts A."/>
            <person name="Saif S."/>
            <person name="Shea T."/>
            <person name="Sykes S."/>
            <person name="Wortman J."/>
            <person name="Nusbaum C."/>
            <person name="Birren B."/>
        </authorList>
    </citation>
    <scope>NUCLEOTIDE SEQUENCE [LARGE SCALE GENOMIC DNA]</scope>
    <source>
        <strain evidence="3">nilgiri</strain>
    </source>
</reference>
<feature type="transmembrane region" description="Helical" evidence="1">
    <location>
        <begin position="108"/>
        <end position="128"/>
    </location>
</feature>
<organism evidence="2 3">
    <name type="scientific">Plasmodium fragile</name>
    <dbReference type="NCBI Taxonomy" id="5857"/>
    <lineage>
        <taxon>Eukaryota</taxon>
        <taxon>Sar</taxon>
        <taxon>Alveolata</taxon>
        <taxon>Apicomplexa</taxon>
        <taxon>Aconoidasida</taxon>
        <taxon>Haemosporida</taxon>
        <taxon>Plasmodiidae</taxon>
        <taxon>Plasmodium</taxon>
        <taxon>Plasmodium (Plasmodium)</taxon>
    </lineage>
</organism>
<keyword evidence="1" id="KW-1133">Transmembrane helix</keyword>
<protein>
    <submittedName>
        <fullName evidence="2">Uncharacterized protein</fullName>
    </submittedName>
</protein>
<keyword evidence="3" id="KW-1185">Reference proteome</keyword>
<accession>A0A0D9QU37</accession>
<keyword evidence="1" id="KW-0812">Transmembrane</keyword>